<feature type="domain" description="HNH" evidence="1">
    <location>
        <begin position="193"/>
        <end position="246"/>
    </location>
</feature>
<evidence type="ECO:0000313" key="2">
    <source>
        <dbReference type="EMBL" id="QJE02507.1"/>
    </source>
</evidence>
<dbReference type="GO" id="GO:0008270">
    <property type="term" value="F:zinc ion binding"/>
    <property type="evidence" value="ECO:0007669"/>
    <property type="project" value="InterPro"/>
</dbReference>
<dbReference type="Pfam" id="PF01844">
    <property type="entry name" value="HNH"/>
    <property type="match status" value="1"/>
</dbReference>
<dbReference type="EMBL" id="CP051685">
    <property type="protein sequence ID" value="QJE02507.1"/>
    <property type="molecule type" value="Genomic_DNA"/>
</dbReference>
<organism evidence="2 3">
    <name type="scientific">Massilia forsythiae</name>
    <dbReference type="NCBI Taxonomy" id="2728020"/>
    <lineage>
        <taxon>Bacteria</taxon>
        <taxon>Pseudomonadati</taxon>
        <taxon>Pseudomonadota</taxon>
        <taxon>Betaproteobacteria</taxon>
        <taxon>Burkholderiales</taxon>
        <taxon>Oxalobacteraceae</taxon>
        <taxon>Telluria group</taxon>
        <taxon>Massilia</taxon>
    </lineage>
</organism>
<reference evidence="2 3" key="1">
    <citation type="submission" date="2020-04" db="EMBL/GenBank/DDBJ databases">
        <title>Genome sequencing of novel species.</title>
        <authorList>
            <person name="Heo J."/>
            <person name="Kim S.-J."/>
            <person name="Kim J.-S."/>
            <person name="Hong S.-B."/>
            <person name="Kwon S.-W."/>
        </authorList>
    </citation>
    <scope>NUCLEOTIDE SEQUENCE [LARGE SCALE GENOMIC DNA]</scope>
    <source>
        <strain evidence="2 3">GN2-R2</strain>
    </source>
</reference>
<dbReference type="GO" id="GO:0004519">
    <property type="term" value="F:endonuclease activity"/>
    <property type="evidence" value="ECO:0007669"/>
    <property type="project" value="InterPro"/>
</dbReference>
<accession>A0A7Z2VZX1</accession>
<gene>
    <name evidence="2" type="ORF">HH212_22855</name>
</gene>
<dbReference type="GO" id="GO:0003676">
    <property type="term" value="F:nucleic acid binding"/>
    <property type="evidence" value="ECO:0007669"/>
    <property type="project" value="InterPro"/>
</dbReference>
<sequence>MSVPRNIQAYRDDKRFSACPRAFLVTGKPENHQLNQYFIDKNQSGHWIFREDRGKKGDAIFILLPSASGNGGYPRELFGGVLKADPERESEFGRVLFHVKRFHRLALINAEIKRFLGGRMPPQGNLAISIWDDIQRPELSQPAPSMIDESGDEEKHYPEGTEKFFLHRKIERSNPAVKLAKAKRFKATGRLECEACGFDFAKVYGKDGVGFIEAHHRIPISSSKAPKRVGAKDFELVCSNCHRMLHRINPLMTAKELKDHLSEILKK</sequence>
<name>A0A7Z2VZX1_9BURK</name>
<evidence type="ECO:0000259" key="1">
    <source>
        <dbReference type="Pfam" id="PF01844"/>
    </source>
</evidence>
<dbReference type="KEGG" id="mfy:HH212_22855"/>
<dbReference type="RefSeq" id="WP_170204591.1">
    <property type="nucleotide sequence ID" value="NZ_CP051685.1"/>
</dbReference>
<dbReference type="InterPro" id="IPR002711">
    <property type="entry name" value="HNH"/>
</dbReference>
<evidence type="ECO:0000313" key="3">
    <source>
        <dbReference type="Proteomes" id="UP000502415"/>
    </source>
</evidence>
<dbReference type="Proteomes" id="UP000502415">
    <property type="component" value="Chromosome"/>
</dbReference>
<proteinExistence type="predicted"/>
<keyword evidence="3" id="KW-1185">Reference proteome</keyword>
<protein>
    <recommendedName>
        <fullName evidence="1">HNH domain-containing protein</fullName>
    </recommendedName>
</protein>
<dbReference type="AlphaFoldDB" id="A0A7Z2VZX1"/>